<keyword evidence="6" id="KW-1185">Reference proteome</keyword>
<feature type="chain" id="PRO_5015402180" evidence="3">
    <location>
        <begin position="22"/>
        <end position="322"/>
    </location>
</feature>
<keyword evidence="3" id="KW-0732">Signal</keyword>
<organism evidence="5 6">
    <name type="scientific">Candidatus Methylomirabilis limnetica</name>
    <dbReference type="NCBI Taxonomy" id="2033718"/>
    <lineage>
        <taxon>Bacteria</taxon>
        <taxon>Candidatus Methylomirabilota</taxon>
        <taxon>Candidatus Methylomirabilia</taxon>
        <taxon>Candidatus Methylomirabilales</taxon>
        <taxon>Candidatus Methylomirabilaceae</taxon>
        <taxon>Candidatus Methylomirabilis</taxon>
    </lineage>
</organism>
<dbReference type="AlphaFoldDB" id="A0A2T4U0R2"/>
<dbReference type="InterPro" id="IPR007379">
    <property type="entry name" value="Tim44-like_dom"/>
</dbReference>
<dbReference type="EMBL" id="NVQC01000009">
    <property type="protein sequence ID" value="PTL36955.1"/>
    <property type="molecule type" value="Genomic_DNA"/>
</dbReference>
<protein>
    <submittedName>
        <fullName evidence="5">Transporter</fullName>
    </submittedName>
</protein>
<feature type="transmembrane region" description="Helical" evidence="2">
    <location>
        <begin position="113"/>
        <end position="133"/>
    </location>
</feature>
<sequence>MRKYGQCLALIVLAVVFTLPAAVPDAWARAGGGGGFGSRGSRSFSSPSRSYSRPSSPAQSRTEPRSPLASPASGMFGGGFMRSMAGGMLGGLLGGMLFRSLGFAGLGGMGGGGFGLMDMVILGGIGFAIYWVVKQRRQPAPVGGPYQRVALVERESERYQVATSQATMVQETDLDQGLAYVRQMDSGFEEGRFREACTDLFFRVQAAWGNRDLESVRAILTPQMYSQLAEDVEQLKTARRINRLENIAVRSIELTEAWQEKGQDYVTVRFLANLLDYTVDEGTSQVVEGNRTNPVKFEEFWTVTRPVGPNPWILSAINQAEN</sequence>
<comment type="caution">
    <text evidence="5">The sequence shown here is derived from an EMBL/GenBank/DDBJ whole genome shotgun (WGS) entry which is preliminary data.</text>
</comment>
<dbReference type="SMART" id="SM00978">
    <property type="entry name" value="Tim44"/>
    <property type="match status" value="1"/>
</dbReference>
<reference evidence="5 6" key="1">
    <citation type="submission" date="2017-09" db="EMBL/GenBank/DDBJ databases">
        <title>Bloom of a denitrifying methanotroph, Candidatus Methylomirabilis limnetica, in a deep stratified lake.</title>
        <authorList>
            <person name="Graf J.S."/>
            <person name="Marchant H.K."/>
            <person name="Tienken D."/>
            <person name="Hach P.F."/>
            <person name="Brand A."/>
            <person name="Schubert C.J."/>
            <person name="Kuypers M.M."/>
            <person name="Milucka J."/>
        </authorList>
    </citation>
    <scope>NUCLEOTIDE SEQUENCE [LARGE SCALE GENOMIC DNA]</scope>
    <source>
        <strain evidence="5 6">Zug</strain>
    </source>
</reference>
<keyword evidence="2" id="KW-1133">Transmembrane helix</keyword>
<dbReference type="SUPFAM" id="SSF54427">
    <property type="entry name" value="NTF2-like"/>
    <property type="match status" value="1"/>
</dbReference>
<dbReference type="InterPro" id="IPR032710">
    <property type="entry name" value="NTF2-like_dom_sf"/>
</dbReference>
<evidence type="ECO:0000256" key="1">
    <source>
        <dbReference type="SAM" id="MobiDB-lite"/>
    </source>
</evidence>
<dbReference type="PANTHER" id="PTHR41542:SF1">
    <property type="entry name" value="BLL5807 PROTEIN"/>
    <property type="match status" value="1"/>
</dbReference>
<dbReference type="PANTHER" id="PTHR41542">
    <property type="entry name" value="BLL5807 PROTEIN"/>
    <property type="match status" value="1"/>
</dbReference>
<keyword evidence="2" id="KW-0472">Membrane</keyword>
<dbReference type="OrthoDB" id="9811434at2"/>
<accession>A0A2T4U0R2</accession>
<dbReference type="Gene3D" id="3.10.450.240">
    <property type="match status" value="1"/>
</dbReference>
<feature type="compositionally biased region" description="Low complexity" evidence="1">
    <location>
        <begin position="39"/>
        <end position="61"/>
    </location>
</feature>
<feature type="domain" description="Tim44-like" evidence="4">
    <location>
        <begin position="174"/>
        <end position="319"/>
    </location>
</feature>
<dbReference type="RefSeq" id="WP_107561119.1">
    <property type="nucleotide sequence ID" value="NZ_NVQC01000009.1"/>
</dbReference>
<proteinExistence type="predicted"/>
<feature type="signal peptide" evidence="3">
    <location>
        <begin position="1"/>
        <end position="21"/>
    </location>
</feature>
<dbReference type="Pfam" id="PF04280">
    <property type="entry name" value="Tim44"/>
    <property type="match status" value="1"/>
</dbReference>
<evidence type="ECO:0000313" key="5">
    <source>
        <dbReference type="EMBL" id="PTL36955.1"/>
    </source>
</evidence>
<dbReference type="Proteomes" id="UP000241436">
    <property type="component" value="Unassembled WGS sequence"/>
</dbReference>
<feature type="region of interest" description="Disordered" evidence="1">
    <location>
        <begin position="34"/>
        <end position="71"/>
    </location>
</feature>
<keyword evidence="2" id="KW-0812">Transmembrane</keyword>
<name>A0A2T4U0R2_9BACT</name>
<evidence type="ECO:0000313" key="6">
    <source>
        <dbReference type="Proteomes" id="UP000241436"/>
    </source>
</evidence>
<evidence type="ECO:0000256" key="2">
    <source>
        <dbReference type="SAM" id="Phobius"/>
    </source>
</evidence>
<feature type="transmembrane region" description="Helical" evidence="2">
    <location>
        <begin position="80"/>
        <end position="101"/>
    </location>
</feature>
<gene>
    <name evidence="5" type="ORF">CLG94_01410</name>
</gene>
<evidence type="ECO:0000259" key="4">
    <source>
        <dbReference type="SMART" id="SM00978"/>
    </source>
</evidence>
<reference evidence="6" key="2">
    <citation type="journal article" date="2018" name="Environ. Microbiol.">
        <title>Bloom of a denitrifying methanotroph, 'Candidatus Methylomirabilis limnetica', in a deep stratified lake.</title>
        <authorList>
            <person name="Graf J.S."/>
            <person name="Mayr M.J."/>
            <person name="Marchant H.K."/>
            <person name="Tienken D."/>
            <person name="Hach P.F."/>
            <person name="Brand A."/>
            <person name="Schubert C.J."/>
            <person name="Kuypers M.M."/>
            <person name="Milucka J."/>
        </authorList>
    </citation>
    <scope>NUCLEOTIDE SEQUENCE [LARGE SCALE GENOMIC DNA]</scope>
    <source>
        <strain evidence="6">Zug</strain>
    </source>
</reference>
<evidence type="ECO:0000256" key="3">
    <source>
        <dbReference type="SAM" id="SignalP"/>
    </source>
</evidence>